<organism evidence="1 2">
    <name type="scientific">Bacillus phage SP-15</name>
    <dbReference type="NCBI Taxonomy" id="1792032"/>
    <lineage>
        <taxon>Viruses</taxon>
        <taxon>Duplodnaviria</taxon>
        <taxon>Heunggongvirae</taxon>
        <taxon>Uroviricota</taxon>
        <taxon>Caudoviricetes</taxon>
        <taxon>Thornevirus</taxon>
        <taxon>Thornevirus SP15</taxon>
    </lineage>
</organism>
<accession>A0A127AWI7</accession>
<protein>
    <submittedName>
        <fullName evidence="1">Uncharacterized protein</fullName>
    </submittedName>
</protein>
<dbReference type="KEGG" id="vg:29125396"/>
<proteinExistence type="predicted"/>
<dbReference type="EMBL" id="KT624200">
    <property type="protein sequence ID" value="AMM45028.1"/>
    <property type="molecule type" value="Genomic_DNA"/>
</dbReference>
<evidence type="ECO:0000313" key="2">
    <source>
        <dbReference type="Proteomes" id="UP000203261"/>
    </source>
</evidence>
<reference evidence="1 2" key="1">
    <citation type="submission" date="2015-08" db="EMBL/GenBank/DDBJ databases">
        <authorList>
            <person name="Babu N.S."/>
            <person name="Beckwith C.J."/>
            <person name="Beseler K.G."/>
            <person name="Brison A."/>
            <person name="Carone J.V."/>
            <person name="Caskin T.P."/>
            <person name="Diamond M."/>
            <person name="Durham M.E."/>
            <person name="Foxe J.M."/>
            <person name="Go M."/>
            <person name="Henderson B.A."/>
            <person name="Jones I.B."/>
            <person name="McGettigan J.A."/>
            <person name="Micheletti S.J."/>
            <person name="Nasrallah M.E."/>
            <person name="Ortiz D."/>
            <person name="Piller C.R."/>
            <person name="Privatt S.R."/>
            <person name="Schneider S.L."/>
            <person name="Sharp S."/>
            <person name="Smith T.C."/>
            <person name="Stanton J.D."/>
            <person name="Ullery H.E."/>
            <person name="Wilson R.J."/>
            <person name="Serrano M.G."/>
            <person name="Buck G."/>
            <person name="Lee V."/>
            <person name="Wang Y."/>
            <person name="Carvalho R."/>
            <person name="Voegtly L."/>
            <person name="Shi R."/>
            <person name="Duckworth R."/>
            <person name="Johnson A."/>
            <person name="Loviza R."/>
            <person name="Walstead R."/>
            <person name="Shah Z."/>
            <person name="Kiflezghi M."/>
            <person name="Wade K."/>
            <person name="Ball S.L."/>
            <person name="Bradley K.W."/>
            <person name="Asai D.J."/>
            <person name="Bowman C.A."/>
            <person name="Russell D.A."/>
            <person name="Pope W.H."/>
            <person name="Jacobs-Sera D."/>
            <person name="Hendrix R.W."/>
            <person name="Hatfull G.F."/>
        </authorList>
    </citation>
    <scope>NUCLEOTIDE SEQUENCE [LARGE SCALE GENOMIC DNA]</scope>
</reference>
<dbReference type="Proteomes" id="UP000203261">
    <property type="component" value="Segment"/>
</dbReference>
<evidence type="ECO:0000313" key="1">
    <source>
        <dbReference type="EMBL" id="AMM45028.1"/>
    </source>
</evidence>
<sequence>MSFWSRLFKSSENNTELTIGQQLREVLIREPDCDHDYKYVSYGNAVPTRLLRCSKCKYEVRNESAINEFLANCDHEWVTKGVIKTCQKCDYTT</sequence>
<gene>
    <name evidence="1" type="ORF">SP15_226</name>
</gene>
<dbReference type="RefSeq" id="YP_009302617.1">
    <property type="nucleotide sequence ID" value="NC_031245.1"/>
</dbReference>
<keyword evidence="2" id="KW-1185">Reference proteome</keyword>
<dbReference type="GeneID" id="29125396"/>
<name>A0A127AWI7_9CAUD</name>